<dbReference type="InterPro" id="IPR002104">
    <property type="entry name" value="Integrase_catalytic"/>
</dbReference>
<dbReference type="EMBL" id="WTUX01000019">
    <property type="protein sequence ID" value="MZR14322.1"/>
    <property type="molecule type" value="Genomic_DNA"/>
</dbReference>
<organism evidence="6 7">
    <name type="scientific">Maritimibacter harenae</name>
    <dbReference type="NCBI Taxonomy" id="2606218"/>
    <lineage>
        <taxon>Bacteria</taxon>
        <taxon>Pseudomonadati</taxon>
        <taxon>Pseudomonadota</taxon>
        <taxon>Alphaproteobacteria</taxon>
        <taxon>Rhodobacterales</taxon>
        <taxon>Roseobacteraceae</taxon>
        <taxon>Maritimibacter</taxon>
    </lineage>
</organism>
<keyword evidence="4" id="KW-0233">DNA recombination</keyword>
<dbReference type="InterPro" id="IPR011010">
    <property type="entry name" value="DNA_brk_join_enz"/>
</dbReference>
<dbReference type="GO" id="GO:0003677">
    <property type="term" value="F:DNA binding"/>
    <property type="evidence" value="ECO:0007669"/>
    <property type="project" value="UniProtKB-KW"/>
</dbReference>
<comment type="caution">
    <text evidence="6">The sequence shown here is derived from an EMBL/GenBank/DDBJ whole genome shotgun (WGS) entry which is preliminary data.</text>
</comment>
<dbReference type="RefSeq" id="WP_161352453.1">
    <property type="nucleotide sequence ID" value="NZ_WTUX01000019.1"/>
</dbReference>
<feature type="domain" description="Tyr recombinase" evidence="5">
    <location>
        <begin position="165"/>
        <end position="347"/>
    </location>
</feature>
<accession>A0A845M534</accession>
<dbReference type="PROSITE" id="PS51898">
    <property type="entry name" value="TYR_RECOMBINASE"/>
    <property type="match status" value="1"/>
</dbReference>
<dbReference type="AlphaFoldDB" id="A0A845M534"/>
<dbReference type="PANTHER" id="PTHR30349:SF41">
    <property type="entry name" value="INTEGRASE_RECOMBINASE PROTEIN MJ0367-RELATED"/>
    <property type="match status" value="1"/>
</dbReference>
<dbReference type="Gene3D" id="1.10.443.10">
    <property type="entry name" value="Intergrase catalytic core"/>
    <property type="match status" value="1"/>
</dbReference>
<keyword evidence="2" id="KW-0229">DNA integration</keyword>
<gene>
    <name evidence="6" type="ORF">GQE99_14985</name>
</gene>
<comment type="similarity">
    <text evidence="1">Belongs to the 'phage' integrase family.</text>
</comment>
<evidence type="ECO:0000256" key="3">
    <source>
        <dbReference type="ARBA" id="ARBA00023125"/>
    </source>
</evidence>
<dbReference type="InterPro" id="IPR013762">
    <property type="entry name" value="Integrase-like_cat_sf"/>
</dbReference>
<keyword evidence="3" id="KW-0238">DNA-binding</keyword>
<evidence type="ECO:0000256" key="2">
    <source>
        <dbReference type="ARBA" id="ARBA00022908"/>
    </source>
</evidence>
<dbReference type="Pfam" id="PF00589">
    <property type="entry name" value="Phage_integrase"/>
    <property type="match status" value="1"/>
</dbReference>
<dbReference type="PANTHER" id="PTHR30349">
    <property type="entry name" value="PHAGE INTEGRASE-RELATED"/>
    <property type="match status" value="1"/>
</dbReference>
<keyword evidence="7" id="KW-1185">Reference proteome</keyword>
<evidence type="ECO:0000313" key="6">
    <source>
        <dbReference type="EMBL" id="MZR14322.1"/>
    </source>
</evidence>
<proteinExistence type="inferred from homology"/>
<evidence type="ECO:0000256" key="4">
    <source>
        <dbReference type="ARBA" id="ARBA00023172"/>
    </source>
</evidence>
<dbReference type="SUPFAM" id="SSF56349">
    <property type="entry name" value="DNA breaking-rejoining enzymes"/>
    <property type="match status" value="1"/>
</dbReference>
<dbReference type="InterPro" id="IPR050090">
    <property type="entry name" value="Tyrosine_recombinase_XerCD"/>
</dbReference>
<evidence type="ECO:0000259" key="5">
    <source>
        <dbReference type="PROSITE" id="PS51898"/>
    </source>
</evidence>
<name>A0A845M534_9RHOB</name>
<dbReference type="Proteomes" id="UP000467322">
    <property type="component" value="Unassembled WGS sequence"/>
</dbReference>
<dbReference type="GO" id="GO:0015074">
    <property type="term" value="P:DNA integration"/>
    <property type="evidence" value="ECO:0007669"/>
    <property type="project" value="UniProtKB-KW"/>
</dbReference>
<reference evidence="6 7" key="1">
    <citation type="submission" date="2019-12" db="EMBL/GenBank/DDBJ databases">
        <title>Maritimibacter sp. nov. sp. isolated from sea sand.</title>
        <authorList>
            <person name="Kim J."/>
            <person name="Jeong S.E."/>
            <person name="Jung H.S."/>
            <person name="Jeon C.O."/>
        </authorList>
    </citation>
    <scope>NUCLEOTIDE SEQUENCE [LARGE SCALE GENOMIC DNA]</scope>
    <source>
        <strain evidence="6 7">DP07</strain>
    </source>
</reference>
<dbReference type="GO" id="GO:0006310">
    <property type="term" value="P:DNA recombination"/>
    <property type="evidence" value="ECO:0007669"/>
    <property type="project" value="UniProtKB-KW"/>
</dbReference>
<protein>
    <submittedName>
        <fullName evidence="6">Tyrosine-type recombinase/integrase</fullName>
    </submittedName>
</protein>
<evidence type="ECO:0000256" key="1">
    <source>
        <dbReference type="ARBA" id="ARBA00008857"/>
    </source>
</evidence>
<evidence type="ECO:0000313" key="7">
    <source>
        <dbReference type="Proteomes" id="UP000467322"/>
    </source>
</evidence>
<sequence>MKKLKGLKRYRVGGKYYVYHRATNTPLPGHLPEDHPDFLDAYFAAQHGLANMQPKTIVAKNSVEDVARQYLNSHTFLGLSKSYQGVRRNDILRLLRDKDGAIARAPFRKVRSIHIKAQMRAMAPNPANERLKTWRALGAFAVDDLELIQSNPSVDVKKVKAPKTDGHTPWTTAQIQQFRNHWAIGTKQRLAFELCFWLGCRISDAVHLGRKDISDDGWLEYVQQKTKGQVAVPVNRALPRFAVASDLEHFRRAINAMNQPGETFLETELGEQRSAKAAPGWFSEAARAAGLPPGLTSHGLRKSRMILHAENGATVHQIAAWSGHESLKEVERYTRKADQKKILSVLDTGNFY</sequence>